<feature type="region of interest" description="Disordered" evidence="1">
    <location>
        <begin position="433"/>
        <end position="455"/>
    </location>
</feature>
<evidence type="ECO:0000313" key="2">
    <source>
        <dbReference type="EMBL" id="DAD95797.1"/>
    </source>
</evidence>
<organism evidence="2">
    <name type="scientific">Microviridae sp. ctFGM2</name>
    <dbReference type="NCBI Taxonomy" id="2826732"/>
    <lineage>
        <taxon>Viruses</taxon>
        <taxon>Monodnaviria</taxon>
        <taxon>Sangervirae</taxon>
        <taxon>Phixviricota</taxon>
        <taxon>Malgrandaviricetes</taxon>
        <taxon>Petitvirales</taxon>
        <taxon>Microviridae</taxon>
    </lineage>
</organism>
<name>A0A8S5NLV9_9VIRU</name>
<sequence>MPIPVAAAASFGQALGQSAASTGSNGLINGFLGQLFGGMNARRQWRFQQKQMKLQQQYALEQMQKQSELSYANWQKQFDYENAYNDPTKVFDRYLKAGVTPAAVLGSSGVGVNATMSGGSAAMPSASGPSGGASVSPGAFAPGDPAAIAQNMVAQSTVDRNSAAANRDNAEAQSISDQNVGHQLYTLMAQTRVALDQAATKHNLAVTDVLKVQESLEKNALFISDATLLSAIDEKKNQAALTAAEVRRLGIENEHLGAVMSAQALMMNTQAALNRVLGEQAREVIESLRLNNLDAANELVRNWDKRFDIEIPNPQYSENLRSKNPITRGNPGPRTFKVSMSLKDFYDKTIINEANASDFLPDQARVALRNAKLDPYVEISKALVGAAASVAGAGIIRGGMSRAAGTISAGGSSSSSAGSSLTTRYDSRGNVVGYAKTEMNRSGHSSTYNNTRRTR</sequence>
<protein>
    <recommendedName>
        <fullName evidence="3">DNA pilot protein</fullName>
    </recommendedName>
</protein>
<reference evidence="2" key="1">
    <citation type="journal article" date="2021" name="Proc. Natl. Acad. Sci. U.S.A.">
        <title>A Catalog of Tens of Thousands of Viruses from Human Metagenomes Reveals Hidden Associations with Chronic Diseases.</title>
        <authorList>
            <person name="Tisza M.J."/>
            <person name="Buck C.B."/>
        </authorList>
    </citation>
    <scope>NUCLEOTIDE SEQUENCE</scope>
    <source>
        <strain evidence="2">CtFGM2</strain>
    </source>
</reference>
<dbReference type="EMBL" id="BK015201">
    <property type="protein sequence ID" value="DAD95797.1"/>
    <property type="molecule type" value="Genomic_DNA"/>
</dbReference>
<evidence type="ECO:0008006" key="3">
    <source>
        <dbReference type="Google" id="ProtNLM"/>
    </source>
</evidence>
<proteinExistence type="predicted"/>
<accession>A0A8S5NLV9</accession>
<evidence type="ECO:0000256" key="1">
    <source>
        <dbReference type="SAM" id="MobiDB-lite"/>
    </source>
</evidence>
<feature type="compositionally biased region" description="Polar residues" evidence="1">
    <location>
        <begin position="440"/>
        <end position="455"/>
    </location>
</feature>